<keyword evidence="4 8" id="KW-0812">Transmembrane</keyword>
<evidence type="ECO:0000313" key="11">
    <source>
        <dbReference type="Proteomes" id="UP000738349"/>
    </source>
</evidence>
<dbReference type="InterPro" id="IPR050360">
    <property type="entry name" value="MFS_Sugar_Transporters"/>
</dbReference>
<dbReference type="FunFam" id="1.20.1250.20:FF:000078">
    <property type="entry name" value="MFS maltose transporter, putative"/>
    <property type="match status" value="1"/>
</dbReference>
<evidence type="ECO:0000259" key="9">
    <source>
        <dbReference type="PROSITE" id="PS50850"/>
    </source>
</evidence>
<evidence type="ECO:0000256" key="5">
    <source>
        <dbReference type="ARBA" id="ARBA00022989"/>
    </source>
</evidence>
<keyword evidence="5 8" id="KW-1133">Transmembrane helix</keyword>
<keyword evidence="3 7" id="KW-0813">Transport</keyword>
<dbReference type="Proteomes" id="UP000738349">
    <property type="component" value="Unassembled WGS sequence"/>
</dbReference>
<dbReference type="NCBIfam" id="TIGR00879">
    <property type="entry name" value="SP"/>
    <property type="match status" value="1"/>
</dbReference>
<feature type="domain" description="Major facilitator superfamily (MFS) profile" evidence="9">
    <location>
        <begin position="21"/>
        <end position="464"/>
    </location>
</feature>
<dbReference type="OrthoDB" id="6612291at2759"/>
<dbReference type="InterPro" id="IPR003663">
    <property type="entry name" value="Sugar/inositol_transpt"/>
</dbReference>
<gene>
    <name evidence="10" type="ORF">EDB81DRAFT_913265</name>
</gene>
<comment type="caution">
    <text evidence="10">The sequence shown here is derived from an EMBL/GenBank/DDBJ whole genome shotgun (WGS) entry which is preliminary data.</text>
</comment>
<evidence type="ECO:0000256" key="4">
    <source>
        <dbReference type="ARBA" id="ARBA00022692"/>
    </source>
</evidence>
<evidence type="ECO:0000256" key="7">
    <source>
        <dbReference type="RuleBase" id="RU003346"/>
    </source>
</evidence>
<evidence type="ECO:0000256" key="2">
    <source>
        <dbReference type="ARBA" id="ARBA00010992"/>
    </source>
</evidence>
<evidence type="ECO:0000256" key="1">
    <source>
        <dbReference type="ARBA" id="ARBA00004141"/>
    </source>
</evidence>
<feature type="transmembrane region" description="Helical" evidence="8">
    <location>
        <begin position="406"/>
        <end position="430"/>
    </location>
</feature>
<feature type="transmembrane region" description="Helical" evidence="8">
    <location>
        <begin position="124"/>
        <end position="145"/>
    </location>
</feature>
<dbReference type="PROSITE" id="PS00217">
    <property type="entry name" value="SUGAR_TRANSPORT_2"/>
    <property type="match status" value="1"/>
</dbReference>
<dbReference type="EMBL" id="JAGMUV010000023">
    <property type="protein sequence ID" value="KAH7123129.1"/>
    <property type="molecule type" value="Genomic_DNA"/>
</dbReference>
<dbReference type="InterPro" id="IPR005828">
    <property type="entry name" value="MFS_sugar_transport-like"/>
</dbReference>
<feature type="transmembrane region" description="Helical" evidence="8">
    <location>
        <begin position="279"/>
        <end position="297"/>
    </location>
</feature>
<dbReference type="AlphaFoldDB" id="A0A9P9DP75"/>
<evidence type="ECO:0000256" key="6">
    <source>
        <dbReference type="ARBA" id="ARBA00023136"/>
    </source>
</evidence>
<keyword evidence="6 8" id="KW-0472">Membrane</keyword>
<evidence type="ECO:0000256" key="8">
    <source>
        <dbReference type="SAM" id="Phobius"/>
    </source>
</evidence>
<dbReference type="PANTHER" id="PTHR48022:SF10">
    <property type="entry name" value="MAJOR FACILITATOR SUPERFAMILY (MFS) PROFILE DOMAIN-CONTAINING PROTEIN"/>
    <property type="match status" value="1"/>
</dbReference>
<dbReference type="SUPFAM" id="SSF103473">
    <property type="entry name" value="MFS general substrate transporter"/>
    <property type="match status" value="1"/>
</dbReference>
<sequence>MFKNILPPHGSLYAHRKCLIICIVVAMANMQYGLDSSAVGALQAMPGFLKVFGYEDPTSMMGYGIDSTVQQLITSLLTLGSFVSSLVAGVFSSFLGRRHALWLACILNAAACIIQILSTSPNPLYIGRLLLGFANGFFVTHSNVYTAEVAPAHLRGLTVSLFAYWVNVGSILGTVIDYYMKDRMDKLSYRIPLASLFIVPTFLFIALFFVPESPRWLLHHGKEPQARKALERLRGADLDPAEIEAEWVEMLQGVEQEMRISKSLGFLDMFRGTDLRRTLLCFALIACQAASGIWFLIGYNTYFYVVTGVSKPFQYSIMNTCLGFIGVNIGMFAIRKLSGRRQILLIGALGCGLSQLAAAIAATVNPASSDTLVAFTALFMFFYNGCIATTSYVVATELVSSRLRAWTVGSATSVGSLLAWLTNFCTPHFINPEDLNWGAKYGYIWAGSNLLVLIFVYFCVPELKDRTLEEVNELFEARVSAREFTGYKCATHEEIVDSALDNQGGLSAYQLRPQDVKKLAISALSIKK</sequence>
<dbReference type="InterPro" id="IPR005829">
    <property type="entry name" value="Sugar_transporter_CS"/>
</dbReference>
<dbReference type="InterPro" id="IPR020846">
    <property type="entry name" value="MFS_dom"/>
</dbReference>
<dbReference type="Pfam" id="PF00083">
    <property type="entry name" value="Sugar_tr"/>
    <property type="match status" value="1"/>
</dbReference>
<feature type="transmembrane region" description="Helical" evidence="8">
    <location>
        <begin position="191"/>
        <end position="210"/>
    </location>
</feature>
<dbReference type="PROSITE" id="PS50850">
    <property type="entry name" value="MFS"/>
    <property type="match status" value="1"/>
</dbReference>
<feature type="transmembrane region" description="Helical" evidence="8">
    <location>
        <begin position="343"/>
        <end position="365"/>
    </location>
</feature>
<organism evidence="10 11">
    <name type="scientific">Dactylonectria macrodidyma</name>
    <dbReference type="NCBI Taxonomy" id="307937"/>
    <lineage>
        <taxon>Eukaryota</taxon>
        <taxon>Fungi</taxon>
        <taxon>Dikarya</taxon>
        <taxon>Ascomycota</taxon>
        <taxon>Pezizomycotina</taxon>
        <taxon>Sordariomycetes</taxon>
        <taxon>Hypocreomycetidae</taxon>
        <taxon>Hypocreales</taxon>
        <taxon>Nectriaceae</taxon>
        <taxon>Dactylonectria</taxon>
    </lineage>
</organism>
<dbReference type="PANTHER" id="PTHR48022">
    <property type="entry name" value="PLASTIDIC GLUCOSE TRANSPORTER 4"/>
    <property type="match status" value="1"/>
</dbReference>
<reference evidence="10" key="1">
    <citation type="journal article" date="2021" name="Nat. Commun.">
        <title>Genetic determinants of endophytism in the Arabidopsis root mycobiome.</title>
        <authorList>
            <person name="Mesny F."/>
            <person name="Miyauchi S."/>
            <person name="Thiergart T."/>
            <person name="Pickel B."/>
            <person name="Atanasova L."/>
            <person name="Karlsson M."/>
            <person name="Huettel B."/>
            <person name="Barry K.W."/>
            <person name="Haridas S."/>
            <person name="Chen C."/>
            <person name="Bauer D."/>
            <person name="Andreopoulos W."/>
            <person name="Pangilinan J."/>
            <person name="LaButti K."/>
            <person name="Riley R."/>
            <person name="Lipzen A."/>
            <person name="Clum A."/>
            <person name="Drula E."/>
            <person name="Henrissat B."/>
            <person name="Kohler A."/>
            <person name="Grigoriev I.V."/>
            <person name="Martin F.M."/>
            <person name="Hacquard S."/>
        </authorList>
    </citation>
    <scope>NUCLEOTIDE SEQUENCE</scope>
    <source>
        <strain evidence="10">MPI-CAGE-AT-0147</strain>
    </source>
</reference>
<proteinExistence type="inferred from homology"/>
<keyword evidence="11" id="KW-1185">Reference proteome</keyword>
<accession>A0A9P9DP75</accession>
<evidence type="ECO:0000256" key="3">
    <source>
        <dbReference type="ARBA" id="ARBA00022448"/>
    </source>
</evidence>
<dbReference type="GO" id="GO:0016020">
    <property type="term" value="C:membrane"/>
    <property type="evidence" value="ECO:0007669"/>
    <property type="project" value="UniProtKB-SubCell"/>
</dbReference>
<name>A0A9P9DP75_9HYPO</name>
<feature type="transmembrane region" description="Helical" evidence="8">
    <location>
        <begin position="68"/>
        <end position="88"/>
    </location>
</feature>
<feature type="transmembrane region" description="Helical" evidence="8">
    <location>
        <begin position="371"/>
        <end position="394"/>
    </location>
</feature>
<dbReference type="InterPro" id="IPR036259">
    <property type="entry name" value="MFS_trans_sf"/>
</dbReference>
<feature type="transmembrane region" description="Helical" evidence="8">
    <location>
        <begin position="100"/>
        <end position="118"/>
    </location>
</feature>
<protein>
    <submittedName>
        <fullName evidence="10">General substrate transporter</fullName>
    </submittedName>
</protein>
<dbReference type="Gene3D" id="1.20.1250.20">
    <property type="entry name" value="MFS general substrate transporter like domains"/>
    <property type="match status" value="1"/>
</dbReference>
<evidence type="ECO:0000313" key="10">
    <source>
        <dbReference type="EMBL" id="KAH7123129.1"/>
    </source>
</evidence>
<comment type="subcellular location">
    <subcellularLocation>
        <location evidence="1">Membrane</location>
        <topology evidence="1">Multi-pass membrane protein</topology>
    </subcellularLocation>
</comment>
<comment type="similarity">
    <text evidence="2 7">Belongs to the major facilitator superfamily. Sugar transporter (TC 2.A.1.1) family.</text>
</comment>
<feature type="transmembrane region" description="Helical" evidence="8">
    <location>
        <begin position="157"/>
        <end position="179"/>
    </location>
</feature>
<dbReference type="GO" id="GO:0005351">
    <property type="term" value="F:carbohydrate:proton symporter activity"/>
    <property type="evidence" value="ECO:0007669"/>
    <property type="project" value="TreeGrafter"/>
</dbReference>
<feature type="transmembrane region" description="Helical" evidence="8">
    <location>
        <begin position="442"/>
        <end position="460"/>
    </location>
</feature>
<feature type="transmembrane region" description="Helical" evidence="8">
    <location>
        <begin position="317"/>
        <end position="334"/>
    </location>
</feature>